<organism evidence="6 7">
    <name type="scientific">Malassezia pachydermatis</name>
    <dbReference type="NCBI Taxonomy" id="77020"/>
    <lineage>
        <taxon>Eukaryota</taxon>
        <taxon>Fungi</taxon>
        <taxon>Dikarya</taxon>
        <taxon>Basidiomycota</taxon>
        <taxon>Ustilaginomycotina</taxon>
        <taxon>Malasseziomycetes</taxon>
        <taxon>Malasseziales</taxon>
        <taxon>Malasseziaceae</taxon>
        <taxon>Malassezia</taxon>
    </lineage>
</organism>
<evidence type="ECO:0000256" key="3">
    <source>
        <dbReference type="ARBA" id="ARBA00024909"/>
    </source>
</evidence>
<dbReference type="GeneID" id="28727836"/>
<reference evidence="6 7" key="1">
    <citation type="submission" date="2015-07" db="EMBL/GenBank/DDBJ databases">
        <title>Draft Genome Sequence of Malassezia furfur CBS1878 and Malassezia pachydermatis CBS1879.</title>
        <authorList>
            <person name="Triana S."/>
            <person name="Ohm R."/>
            <person name="Gonzalez A."/>
            <person name="DeCock H."/>
            <person name="Restrepo S."/>
            <person name="Celis A."/>
        </authorList>
    </citation>
    <scope>NUCLEOTIDE SEQUENCE [LARGE SCALE GENOMIC DNA]</scope>
    <source>
        <strain evidence="6 7">CBS 1879</strain>
    </source>
</reference>
<dbReference type="PANTHER" id="PTHR20982">
    <property type="entry name" value="RIBOSOME RECYCLING FACTOR"/>
    <property type="match status" value="1"/>
</dbReference>
<evidence type="ECO:0000256" key="1">
    <source>
        <dbReference type="ARBA" id="ARBA00005912"/>
    </source>
</evidence>
<accession>A0A0M8MT40</accession>
<dbReference type="InterPro" id="IPR036191">
    <property type="entry name" value="RRF_sf"/>
</dbReference>
<comment type="function">
    <text evidence="3">Necessary for protein synthesis in mitochondria. Functions as a ribosome recycling factor in mitochondria.</text>
</comment>
<dbReference type="SUPFAM" id="SSF55194">
    <property type="entry name" value="Ribosome recycling factor, RRF"/>
    <property type="match status" value="1"/>
</dbReference>
<evidence type="ECO:0000313" key="7">
    <source>
        <dbReference type="Proteomes" id="UP000037751"/>
    </source>
</evidence>
<sequence>MVEAALESVTLAMIMSLVRGSIAQHARHISLLRASTLSLKHAIPVTRIQPIPLPRQVHSSLPLAKKKGKQADKAEAAAAAGVDPQLDLDAINKQMDTAVARCREHVQSLVASLGRLDASLLDDVRVAYGKGTKPTPLHDYATVGVRDNVLVITAYEPESLKYIEKAIYAANKDLSPQHAPEEGEGVMIVHVPKATGETRKQLAQQCVKECDHAKAAVRTARQAAQKHMKHDMDHKILSKNESQKESKKLEDMTKKHTALLDQLASDAQKRLLH</sequence>
<dbReference type="VEuPathDB" id="FungiDB:Malapachy_1457"/>
<feature type="compositionally biased region" description="Basic and acidic residues" evidence="4">
    <location>
        <begin position="230"/>
        <end position="252"/>
    </location>
</feature>
<dbReference type="GO" id="GO:0006412">
    <property type="term" value="P:translation"/>
    <property type="evidence" value="ECO:0007669"/>
    <property type="project" value="UniProtKB-KW"/>
</dbReference>
<dbReference type="Proteomes" id="UP000037751">
    <property type="component" value="Unassembled WGS sequence"/>
</dbReference>
<dbReference type="Gene3D" id="1.10.132.20">
    <property type="entry name" value="Ribosome-recycling factor"/>
    <property type="match status" value="1"/>
</dbReference>
<dbReference type="RefSeq" id="XP_017990872.1">
    <property type="nucleotide sequence ID" value="XM_018135961.1"/>
</dbReference>
<protein>
    <submittedName>
        <fullName evidence="6">Ribosome recycling factor</fullName>
    </submittedName>
</protein>
<dbReference type="GO" id="GO:0005739">
    <property type="term" value="C:mitochondrion"/>
    <property type="evidence" value="ECO:0007669"/>
    <property type="project" value="TreeGrafter"/>
</dbReference>
<feature type="region of interest" description="Disordered" evidence="4">
    <location>
        <begin position="227"/>
        <end position="252"/>
    </location>
</feature>
<evidence type="ECO:0000256" key="4">
    <source>
        <dbReference type="SAM" id="MobiDB-lite"/>
    </source>
</evidence>
<feature type="domain" description="Ribosome recycling factor" evidence="5">
    <location>
        <begin position="113"/>
        <end position="272"/>
    </location>
</feature>
<comment type="similarity">
    <text evidence="1">Belongs to the RRF family.</text>
</comment>
<dbReference type="InterPro" id="IPR023584">
    <property type="entry name" value="Ribosome_recyc_fac_dom"/>
</dbReference>
<name>A0A0M8MT40_9BASI</name>
<dbReference type="GO" id="GO:0043023">
    <property type="term" value="F:ribosomal large subunit binding"/>
    <property type="evidence" value="ECO:0007669"/>
    <property type="project" value="TreeGrafter"/>
</dbReference>
<keyword evidence="7" id="KW-1185">Reference proteome</keyword>
<dbReference type="Gene3D" id="3.30.1360.40">
    <property type="match status" value="1"/>
</dbReference>
<evidence type="ECO:0000256" key="2">
    <source>
        <dbReference type="ARBA" id="ARBA00022917"/>
    </source>
</evidence>
<dbReference type="OrthoDB" id="407355at2759"/>
<evidence type="ECO:0000259" key="5">
    <source>
        <dbReference type="Pfam" id="PF01765"/>
    </source>
</evidence>
<dbReference type="EMBL" id="LGAV01000007">
    <property type="protein sequence ID" value="KOS13240.1"/>
    <property type="molecule type" value="Genomic_DNA"/>
</dbReference>
<dbReference type="AlphaFoldDB" id="A0A0M8MT40"/>
<dbReference type="Pfam" id="PF01765">
    <property type="entry name" value="RRF"/>
    <property type="match status" value="1"/>
</dbReference>
<gene>
    <name evidence="6" type="ORF">Malapachy_1457</name>
</gene>
<comment type="caution">
    <text evidence="6">The sequence shown here is derived from an EMBL/GenBank/DDBJ whole genome shotgun (WGS) entry which is preliminary data.</text>
</comment>
<dbReference type="STRING" id="77020.A0A0M8MT40"/>
<proteinExistence type="inferred from homology"/>
<keyword evidence="2" id="KW-0648">Protein biosynthesis</keyword>
<dbReference type="PANTHER" id="PTHR20982:SF3">
    <property type="entry name" value="MITOCHONDRIAL RIBOSOME RECYCLING FACTOR PSEUDO 1"/>
    <property type="match status" value="1"/>
</dbReference>
<dbReference type="InterPro" id="IPR002661">
    <property type="entry name" value="Ribosome_recyc_fac"/>
</dbReference>
<evidence type="ECO:0000313" key="6">
    <source>
        <dbReference type="EMBL" id="KOS13240.1"/>
    </source>
</evidence>